<reference evidence="1 2" key="1">
    <citation type="submission" date="2024-09" db="EMBL/GenBank/DDBJ databases">
        <title>Chromosome-scale assembly of Riccia fluitans.</title>
        <authorList>
            <person name="Paukszto L."/>
            <person name="Sawicki J."/>
            <person name="Karawczyk K."/>
            <person name="Piernik-Szablinska J."/>
            <person name="Szczecinska M."/>
            <person name="Mazdziarz M."/>
        </authorList>
    </citation>
    <scope>NUCLEOTIDE SEQUENCE [LARGE SCALE GENOMIC DNA]</scope>
    <source>
        <strain evidence="1">Rf_01</strain>
        <tissue evidence="1">Aerial parts of the thallus</tissue>
    </source>
</reference>
<keyword evidence="2" id="KW-1185">Reference proteome</keyword>
<dbReference type="Gene3D" id="3.30.70.1820">
    <property type="entry name" value="L1 transposable element, RRM domain"/>
    <property type="match status" value="1"/>
</dbReference>
<organism evidence="1 2">
    <name type="scientific">Riccia fluitans</name>
    <dbReference type="NCBI Taxonomy" id="41844"/>
    <lineage>
        <taxon>Eukaryota</taxon>
        <taxon>Viridiplantae</taxon>
        <taxon>Streptophyta</taxon>
        <taxon>Embryophyta</taxon>
        <taxon>Marchantiophyta</taxon>
        <taxon>Marchantiopsida</taxon>
        <taxon>Marchantiidae</taxon>
        <taxon>Marchantiales</taxon>
        <taxon>Ricciaceae</taxon>
        <taxon>Riccia</taxon>
    </lineage>
</organism>
<dbReference type="EMBL" id="JBHFFA010000005">
    <property type="protein sequence ID" value="KAL2624070.1"/>
    <property type="molecule type" value="Genomic_DNA"/>
</dbReference>
<protein>
    <submittedName>
        <fullName evidence="1">Uncharacterized protein</fullName>
    </submittedName>
</protein>
<evidence type="ECO:0000313" key="1">
    <source>
        <dbReference type="EMBL" id="KAL2624070.1"/>
    </source>
</evidence>
<accession>A0ABD1YBJ0</accession>
<proteinExistence type="predicted"/>
<dbReference type="AlphaFoldDB" id="A0ABD1YBJ0"/>
<comment type="caution">
    <text evidence="1">The sequence shown here is derived from an EMBL/GenBank/DDBJ whole genome shotgun (WGS) entry which is preliminary data.</text>
</comment>
<gene>
    <name evidence="1" type="ORF">R1flu_008315</name>
</gene>
<dbReference type="Proteomes" id="UP001605036">
    <property type="component" value="Unassembled WGS sequence"/>
</dbReference>
<evidence type="ECO:0000313" key="2">
    <source>
        <dbReference type="Proteomes" id="UP001605036"/>
    </source>
</evidence>
<name>A0ABD1YBJ0_9MARC</name>
<sequence>MGCEAGGRFSEMACETLKEISHVKSKLGSMNFALRKMQKHMEGQSVEFDLQMKCLRAEMETIRGEVGKVSAGGTKVSVPDLQKTWRRWSLKFKSYAEATKAAQTSLLDQEGEAKDRFARAKNLRISGLEEKGEEDVKAEVMRILQEDLKIAATGVEQAFRVGKPGGTTRAVLVKFATVEGKENAVGNRAMLRGKRIWLDPDLTPMQVEAKKREIEKVKKANSEGWVAFMREGQAVVTNKRREDR</sequence>